<evidence type="ECO:0000256" key="5">
    <source>
        <dbReference type="ARBA" id="ARBA00023136"/>
    </source>
</evidence>
<feature type="transmembrane region" description="Helical" evidence="6">
    <location>
        <begin position="207"/>
        <end position="231"/>
    </location>
</feature>
<comment type="subcellular location">
    <subcellularLocation>
        <location evidence="1">Membrane</location>
        <topology evidence="1">Multi-pass membrane protein</topology>
    </subcellularLocation>
</comment>
<feature type="transmembrane region" description="Helical" evidence="6">
    <location>
        <begin position="59"/>
        <end position="88"/>
    </location>
</feature>
<feature type="transmembrane region" description="Helical" evidence="6">
    <location>
        <begin position="94"/>
        <end position="116"/>
    </location>
</feature>
<keyword evidence="4 6" id="KW-1133">Transmembrane helix</keyword>
<proteinExistence type="inferred from homology"/>
<dbReference type="GO" id="GO:0016020">
    <property type="term" value="C:membrane"/>
    <property type="evidence" value="ECO:0007669"/>
    <property type="project" value="UniProtKB-SubCell"/>
</dbReference>
<feature type="transmembrane region" description="Helical" evidence="6">
    <location>
        <begin position="173"/>
        <end position="195"/>
    </location>
</feature>
<evidence type="ECO:0000256" key="6">
    <source>
        <dbReference type="SAM" id="Phobius"/>
    </source>
</evidence>
<evidence type="ECO:0000256" key="2">
    <source>
        <dbReference type="ARBA" id="ARBA00006143"/>
    </source>
</evidence>
<dbReference type="PANTHER" id="PTHR31272:SF4">
    <property type="entry name" value="CYTOCHROME C-TYPE BIOGENESIS PROTEIN HI_1454-RELATED"/>
    <property type="match status" value="1"/>
</dbReference>
<evidence type="ECO:0000259" key="7">
    <source>
        <dbReference type="Pfam" id="PF02683"/>
    </source>
</evidence>
<comment type="caution">
    <text evidence="8">The sequence shown here is derived from an EMBL/GenBank/DDBJ whole genome shotgun (WGS) entry which is preliminary data.</text>
</comment>
<feature type="transmembrane region" description="Helical" evidence="6">
    <location>
        <begin position="12"/>
        <end position="38"/>
    </location>
</feature>
<protein>
    <submittedName>
        <fullName evidence="8">Cytochrome c biogenesis protein CcdA</fullName>
    </submittedName>
</protein>
<gene>
    <name evidence="8" type="ORF">G3T37_06510</name>
</gene>
<dbReference type="AlphaFoldDB" id="A0A7C9PMS4"/>
<accession>A0A7C9PMS4</accession>
<evidence type="ECO:0000256" key="4">
    <source>
        <dbReference type="ARBA" id="ARBA00022989"/>
    </source>
</evidence>
<dbReference type="InterPro" id="IPR003834">
    <property type="entry name" value="Cyt_c_assmbl_TM_dom"/>
</dbReference>
<dbReference type="Pfam" id="PF02683">
    <property type="entry name" value="DsbD_TM"/>
    <property type="match status" value="1"/>
</dbReference>
<feature type="domain" description="Cytochrome C biogenesis protein transmembrane" evidence="7">
    <location>
        <begin position="14"/>
        <end position="225"/>
    </location>
</feature>
<dbReference type="PANTHER" id="PTHR31272">
    <property type="entry name" value="CYTOCHROME C-TYPE BIOGENESIS PROTEIN HI_1454-RELATED"/>
    <property type="match status" value="1"/>
</dbReference>
<evidence type="ECO:0000313" key="8">
    <source>
        <dbReference type="EMBL" id="NEM91006.1"/>
    </source>
</evidence>
<evidence type="ECO:0000313" key="9">
    <source>
        <dbReference type="Proteomes" id="UP000479756"/>
    </source>
</evidence>
<organism evidence="8 9">
    <name type="scientific">Galbitalea soli</name>
    <dbReference type="NCBI Taxonomy" id="1268042"/>
    <lineage>
        <taxon>Bacteria</taxon>
        <taxon>Bacillati</taxon>
        <taxon>Actinomycetota</taxon>
        <taxon>Actinomycetes</taxon>
        <taxon>Micrococcales</taxon>
        <taxon>Microbacteriaceae</taxon>
        <taxon>Galbitalea</taxon>
    </lineage>
</organism>
<dbReference type="RefSeq" id="WP_163472701.1">
    <property type="nucleotide sequence ID" value="NZ_JAAGWZ010000002.1"/>
</dbReference>
<keyword evidence="3 6" id="KW-0812">Transmembrane</keyword>
<evidence type="ECO:0000256" key="3">
    <source>
        <dbReference type="ARBA" id="ARBA00022692"/>
    </source>
</evidence>
<keyword evidence="9" id="KW-1185">Reference proteome</keyword>
<reference evidence="8 9" key="1">
    <citation type="journal article" date="2014" name="Int. J. Syst. Evol. Microbiol.">
        <title>Description of Galbitalea soli gen. nov., sp. nov., and Frondihabitans sucicola sp. nov.</title>
        <authorList>
            <person name="Kim S.J."/>
            <person name="Lim J.M."/>
            <person name="Ahn J.H."/>
            <person name="Weon H.Y."/>
            <person name="Hamada M."/>
            <person name="Suzuki K."/>
            <person name="Ahn T.Y."/>
            <person name="Kwon S.W."/>
        </authorList>
    </citation>
    <scope>NUCLEOTIDE SEQUENCE [LARGE SCALE GENOMIC DNA]</scope>
    <source>
        <strain evidence="8 9">NBRC 108727</strain>
    </source>
</reference>
<keyword evidence="5 6" id="KW-0472">Membrane</keyword>
<dbReference type="Proteomes" id="UP000479756">
    <property type="component" value="Unassembled WGS sequence"/>
</dbReference>
<name>A0A7C9PMS4_9MICO</name>
<feature type="transmembrane region" description="Helical" evidence="6">
    <location>
        <begin position="136"/>
        <end position="161"/>
    </location>
</feature>
<dbReference type="GO" id="GO:0017004">
    <property type="term" value="P:cytochrome complex assembly"/>
    <property type="evidence" value="ECO:0007669"/>
    <property type="project" value="InterPro"/>
</dbReference>
<sequence>MGSIQAIVENGNLLLALGLAVLAGLLSFASPCVLPLVPGYLGYIGGFTTEAERPRRRRMVAGVGLFVLGFSLVFVLTGILFGTASLFLKSHLDLITRIAGGVVIVLGLVFMGQFRFLQRTVRPRWTAATGLAGAPLLGIVFGLGWAPCIGPTYAAVLSIGIDGGSPLRGGVLGLAYCVGLGVPFLLVALGLSWVTGSIGWLRRHIRIVNLVGGALLVVIGILMVSGVWHLLMSQWLAEVNSGFTPAL</sequence>
<dbReference type="EMBL" id="JAAGWZ010000002">
    <property type="protein sequence ID" value="NEM91006.1"/>
    <property type="molecule type" value="Genomic_DNA"/>
</dbReference>
<dbReference type="InterPro" id="IPR051790">
    <property type="entry name" value="Cytochrome_c-biogenesis_DsbD"/>
</dbReference>
<evidence type="ECO:0000256" key="1">
    <source>
        <dbReference type="ARBA" id="ARBA00004141"/>
    </source>
</evidence>
<comment type="similarity">
    <text evidence="2">Belongs to the DsbD family.</text>
</comment>